<keyword evidence="3" id="KW-1185">Reference proteome</keyword>
<gene>
    <name evidence="2" type="ORF">ILUMI_26257</name>
</gene>
<feature type="compositionally biased region" description="Basic and acidic residues" evidence="1">
    <location>
        <begin position="72"/>
        <end position="88"/>
    </location>
</feature>
<evidence type="ECO:0000256" key="1">
    <source>
        <dbReference type="SAM" id="MobiDB-lite"/>
    </source>
</evidence>
<name>A0A8K0FZ49_IGNLU</name>
<evidence type="ECO:0000313" key="3">
    <source>
        <dbReference type="Proteomes" id="UP000801492"/>
    </source>
</evidence>
<proteinExistence type="predicted"/>
<comment type="caution">
    <text evidence="2">The sequence shown here is derived from an EMBL/GenBank/DDBJ whole genome shotgun (WGS) entry which is preliminary data.</text>
</comment>
<feature type="region of interest" description="Disordered" evidence="1">
    <location>
        <begin position="65"/>
        <end position="101"/>
    </location>
</feature>
<feature type="non-terminal residue" evidence="2">
    <location>
        <position position="120"/>
    </location>
</feature>
<sequence length="120" mass="13542">MEDSTTTSRISEENPNYPIIGFIALLYFYKRRSIHSQDEPCAFSLNRDNSSDLSTLGKGCNWSSLVYPRKPPPREPREQTRPTCKDGENTSSSNFSKAIPVKEGITAKRRRVSGYLQGLP</sequence>
<dbReference type="AlphaFoldDB" id="A0A8K0FZ49"/>
<dbReference type="Proteomes" id="UP000801492">
    <property type="component" value="Unassembled WGS sequence"/>
</dbReference>
<protein>
    <submittedName>
        <fullName evidence="2">Uncharacterized protein</fullName>
    </submittedName>
</protein>
<organism evidence="2 3">
    <name type="scientific">Ignelater luminosus</name>
    <name type="common">Cucubano</name>
    <name type="synonym">Pyrophorus luminosus</name>
    <dbReference type="NCBI Taxonomy" id="2038154"/>
    <lineage>
        <taxon>Eukaryota</taxon>
        <taxon>Metazoa</taxon>
        <taxon>Ecdysozoa</taxon>
        <taxon>Arthropoda</taxon>
        <taxon>Hexapoda</taxon>
        <taxon>Insecta</taxon>
        <taxon>Pterygota</taxon>
        <taxon>Neoptera</taxon>
        <taxon>Endopterygota</taxon>
        <taxon>Coleoptera</taxon>
        <taxon>Polyphaga</taxon>
        <taxon>Elateriformia</taxon>
        <taxon>Elateroidea</taxon>
        <taxon>Elateridae</taxon>
        <taxon>Agrypninae</taxon>
        <taxon>Pyrophorini</taxon>
        <taxon>Ignelater</taxon>
    </lineage>
</organism>
<accession>A0A8K0FZ49</accession>
<reference evidence="2" key="1">
    <citation type="submission" date="2019-08" db="EMBL/GenBank/DDBJ databases">
        <title>The genome of the North American firefly Photinus pyralis.</title>
        <authorList>
            <consortium name="Photinus pyralis genome working group"/>
            <person name="Fallon T.R."/>
            <person name="Sander Lower S.E."/>
            <person name="Weng J.-K."/>
        </authorList>
    </citation>
    <scope>NUCLEOTIDE SEQUENCE</scope>
    <source>
        <strain evidence="2">TRF0915ILg1</strain>
        <tissue evidence="2">Whole body</tissue>
    </source>
</reference>
<dbReference type="EMBL" id="VTPC01091055">
    <property type="protein sequence ID" value="KAF2879928.1"/>
    <property type="molecule type" value="Genomic_DNA"/>
</dbReference>
<evidence type="ECO:0000313" key="2">
    <source>
        <dbReference type="EMBL" id="KAF2879928.1"/>
    </source>
</evidence>